<reference evidence="1 2" key="1">
    <citation type="submission" date="2017-01" db="EMBL/GenBank/DDBJ databases">
        <authorList>
            <person name="Varghese N."/>
            <person name="Submissions S."/>
        </authorList>
    </citation>
    <scope>NUCLEOTIDE SEQUENCE [LARGE SCALE GENOMIC DNA]</scope>
    <source>
        <strain evidence="1 2">DSM 18447</strain>
    </source>
</reference>
<gene>
    <name evidence="1" type="ORF">SAMN05421772_11189</name>
</gene>
<name>A0AA46A6J3_9RHOB</name>
<accession>A0AA46A6J3</accession>
<dbReference type="Proteomes" id="UP000186216">
    <property type="component" value="Unassembled WGS sequence"/>
</dbReference>
<evidence type="ECO:0000313" key="1">
    <source>
        <dbReference type="EMBL" id="SIS98984.1"/>
    </source>
</evidence>
<comment type="caution">
    <text evidence="1">The sequence shown here is derived from an EMBL/GenBank/DDBJ whole genome shotgun (WGS) entry which is preliminary data.</text>
</comment>
<dbReference type="EMBL" id="FTOU01000011">
    <property type="protein sequence ID" value="SIS98984.1"/>
    <property type="molecule type" value="Genomic_DNA"/>
</dbReference>
<dbReference type="AlphaFoldDB" id="A0AA46A6J3"/>
<sequence>MKGTRFTDEQIIGVLAEHQSGAKCADLCR</sequence>
<evidence type="ECO:0000313" key="2">
    <source>
        <dbReference type="Proteomes" id="UP000186216"/>
    </source>
</evidence>
<organism evidence="1 2">
    <name type="scientific">Paracoccus saliphilus</name>
    <dbReference type="NCBI Taxonomy" id="405559"/>
    <lineage>
        <taxon>Bacteria</taxon>
        <taxon>Pseudomonadati</taxon>
        <taxon>Pseudomonadota</taxon>
        <taxon>Alphaproteobacteria</taxon>
        <taxon>Rhodobacterales</taxon>
        <taxon>Paracoccaceae</taxon>
        <taxon>Paracoccus</taxon>
    </lineage>
</organism>
<protein>
    <submittedName>
        <fullName evidence="1">Transposase</fullName>
    </submittedName>
</protein>
<proteinExistence type="predicted"/>